<evidence type="ECO:0000313" key="10">
    <source>
        <dbReference type="EMBL" id="QJB30474.1"/>
    </source>
</evidence>
<keyword evidence="4" id="KW-0812">Transmembrane</keyword>
<evidence type="ECO:0000313" key="11">
    <source>
        <dbReference type="Proteomes" id="UP000502421"/>
    </source>
</evidence>
<keyword evidence="7" id="KW-0998">Cell outer membrane</keyword>
<dbReference type="Proteomes" id="UP000502421">
    <property type="component" value="Chromosome"/>
</dbReference>
<dbReference type="GO" id="GO:0009279">
    <property type="term" value="C:cell outer membrane"/>
    <property type="evidence" value="ECO:0007669"/>
    <property type="project" value="UniProtKB-SubCell"/>
</dbReference>
<dbReference type="GO" id="GO:0015344">
    <property type="term" value="F:siderophore uptake transmembrane transporter activity"/>
    <property type="evidence" value="ECO:0007669"/>
    <property type="project" value="TreeGrafter"/>
</dbReference>
<proteinExistence type="predicted"/>
<keyword evidence="5" id="KW-0732">Signal</keyword>
<dbReference type="RefSeq" id="WP_168802754.1">
    <property type="nucleotide sequence ID" value="NZ_CP051205.1"/>
</dbReference>
<reference evidence="11" key="1">
    <citation type="submission" date="2020-04" db="EMBL/GenBank/DDBJ databases">
        <authorList>
            <person name="Kittiwongwattana C."/>
        </authorList>
    </citation>
    <scope>NUCLEOTIDE SEQUENCE [LARGE SCALE GENOMIC DNA]</scope>
    <source>
        <strain evidence="11">1310</strain>
    </source>
</reference>
<evidence type="ECO:0000256" key="7">
    <source>
        <dbReference type="ARBA" id="ARBA00023237"/>
    </source>
</evidence>
<evidence type="ECO:0000259" key="9">
    <source>
        <dbReference type="Pfam" id="PF14905"/>
    </source>
</evidence>
<dbReference type="InterPro" id="IPR039426">
    <property type="entry name" value="TonB-dep_rcpt-like"/>
</dbReference>
<evidence type="ECO:0000256" key="2">
    <source>
        <dbReference type="ARBA" id="ARBA00022448"/>
    </source>
</evidence>
<dbReference type="SUPFAM" id="SSF49464">
    <property type="entry name" value="Carboxypeptidase regulatory domain-like"/>
    <property type="match status" value="1"/>
</dbReference>
<evidence type="ECO:0000256" key="1">
    <source>
        <dbReference type="ARBA" id="ARBA00004571"/>
    </source>
</evidence>
<dbReference type="Pfam" id="PF14905">
    <property type="entry name" value="OMP_b-brl_3"/>
    <property type="match status" value="1"/>
</dbReference>
<keyword evidence="2" id="KW-0813">Transport</keyword>
<organism evidence="10 11">
    <name type="scientific">Chitinophaga oryzae</name>
    <dbReference type="NCBI Taxonomy" id="2725414"/>
    <lineage>
        <taxon>Bacteria</taxon>
        <taxon>Pseudomonadati</taxon>
        <taxon>Bacteroidota</taxon>
        <taxon>Chitinophagia</taxon>
        <taxon>Chitinophagales</taxon>
        <taxon>Chitinophagaceae</taxon>
        <taxon>Chitinophaga</taxon>
    </lineage>
</organism>
<dbReference type="Gene3D" id="2.40.170.20">
    <property type="entry name" value="TonB-dependent receptor, beta-barrel domain"/>
    <property type="match status" value="1"/>
</dbReference>
<accession>A0AAE6ZD35</accession>
<evidence type="ECO:0000256" key="5">
    <source>
        <dbReference type="ARBA" id="ARBA00022729"/>
    </source>
</evidence>
<name>A0AAE6ZD35_9BACT</name>
<evidence type="ECO:0000256" key="4">
    <source>
        <dbReference type="ARBA" id="ARBA00022692"/>
    </source>
</evidence>
<evidence type="ECO:0000259" key="8">
    <source>
        <dbReference type="Pfam" id="PF07715"/>
    </source>
</evidence>
<evidence type="ECO:0000256" key="3">
    <source>
        <dbReference type="ARBA" id="ARBA00022452"/>
    </source>
</evidence>
<dbReference type="EMBL" id="CP051205">
    <property type="protein sequence ID" value="QJB30474.1"/>
    <property type="molecule type" value="Genomic_DNA"/>
</dbReference>
<keyword evidence="6" id="KW-0472">Membrane</keyword>
<dbReference type="Pfam" id="PF13620">
    <property type="entry name" value="CarboxypepD_reg"/>
    <property type="match status" value="1"/>
</dbReference>
<feature type="domain" description="Outer membrane protein beta-barrel" evidence="9">
    <location>
        <begin position="377"/>
        <end position="777"/>
    </location>
</feature>
<dbReference type="InterPro" id="IPR012910">
    <property type="entry name" value="Plug_dom"/>
</dbReference>
<gene>
    <name evidence="10" type="ORF">HF329_03820</name>
</gene>
<dbReference type="InterPro" id="IPR041700">
    <property type="entry name" value="OMP_b-brl_3"/>
</dbReference>
<dbReference type="InterPro" id="IPR037066">
    <property type="entry name" value="Plug_dom_sf"/>
</dbReference>
<evidence type="ECO:0000256" key="6">
    <source>
        <dbReference type="ARBA" id="ARBA00023136"/>
    </source>
</evidence>
<dbReference type="InterPro" id="IPR036942">
    <property type="entry name" value="Beta-barrel_TonB_sf"/>
</dbReference>
<dbReference type="GO" id="GO:0044718">
    <property type="term" value="P:siderophore transmembrane transport"/>
    <property type="evidence" value="ECO:0007669"/>
    <property type="project" value="TreeGrafter"/>
</dbReference>
<dbReference type="PANTHER" id="PTHR30069:SF29">
    <property type="entry name" value="HEMOGLOBIN AND HEMOGLOBIN-HAPTOGLOBIN-BINDING PROTEIN 1-RELATED"/>
    <property type="match status" value="1"/>
</dbReference>
<dbReference type="Pfam" id="PF07715">
    <property type="entry name" value="Plug"/>
    <property type="match status" value="1"/>
</dbReference>
<dbReference type="SUPFAM" id="SSF56935">
    <property type="entry name" value="Porins"/>
    <property type="match status" value="1"/>
</dbReference>
<keyword evidence="3" id="KW-1134">Transmembrane beta strand</keyword>
<dbReference type="InterPro" id="IPR008969">
    <property type="entry name" value="CarboxyPept-like_regulatory"/>
</dbReference>
<dbReference type="AlphaFoldDB" id="A0AAE6ZD35"/>
<dbReference type="KEGG" id="coy:HF329_03820"/>
<keyword evidence="10" id="KW-0675">Receptor</keyword>
<feature type="domain" description="TonB-dependent receptor plug" evidence="8">
    <location>
        <begin position="144"/>
        <end position="220"/>
    </location>
</feature>
<protein>
    <submittedName>
        <fullName evidence="10">TonB-dependent receptor</fullName>
    </submittedName>
</protein>
<sequence>MKTSLVSSLIFLIPYISFSQTLENKISGKVADPSQQPIPGASIILTNIQEHSLNNGISDTTGNFTFQHLKDGRYLLQATFFGYGTYISDTIQLYRNIHQRINIVLIPKAQQLNEVSVTSDPSVIEIKPDRITFNVSKSPTATGMNIIELLQRTPGVSVGKDDAVSINGKGKAKIYINNKLINLSEQELTTLLRGMNSDNIESIDVIKNPSAKYDAAGGAGIINITLKRGKKEGWNASLTTGVNIGQTPKSNQSAAVSFAKKQLQFSGSYNINSGKYFDRQKFDRYQANQSFQQQADGTDKKTYQNIQASLNYQITPKTNLGTAFQGNLGNGRYKLLSETDIGSGGHNTPDSLLLSASDQTYNRKNFLYNLNITQRISDGHNISGDISYGKYNASSNSQLTNKYVTNNNQPLASYFFKSDAPMTVDIYSAKIDYSGNMKNGKLEGGAQWNKVKSNSAFHTTNQMAGQKIDSSSTNVKYNESIYAGYINYNFNIGKKVNVIAGIRGELTNTELDYVSTAHRENNANTYNYFQLFPNFTFTYNVTDENILTLAYNRRIDRPAYHNMNPFEEKVDELISERGNPFLKPQYVNNIELGYILNQHLSVGLGYTTTSNLIIEFMDTVQRNKAFLTHINLPKQQAVNLNINGSFDILPFWTLTCNISGGYISYHASFRENNQVRQYGAFFQTNLQQSFRISETIRAEINGWYASPKIDGTWKNLSAGAFDIGIQKDILKKKGNIKVALVDVANTQKWRANNLNEILTFNIDSKKESRQLRLYFTYRIGGKPVETKSRNAGTQGATNRLKL</sequence>
<dbReference type="Gene3D" id="2.60.40.1120">
    <property type="entry name" value="Carboxypeptidase-like, regulatory domain"/>
    <property type="match status" value="1"/>
</dbReference>
<comment type="subcellular location">
    <subcellularLocation>
        <location evidence="1">Cell outer membrane</location>
        <topology evidence="1">Multi-pass membrane protein</topology>
    </subcellularLocation>
</comment>
<dbReference type="PANTHER" id="PTHR30069">
    <property type="entry name" value="TONB-DEPENDENT OUTER MEMBRANE RECEPTOR"/>
    <property type="match status" value="1"/>
</dbReference>
<dbReference type="Gene3D" id="2.170.130.10">
    <property type="entry name" value="TonB-dependent receptor, plug domain"/>
    <property type="match status" value="1"/>
</dbReference>